<dbReference type="AlphaFoldDB" id="A0A8J3LZT6"/>
<evidence type="ECO:0008006" key="4">
    <source>
        <dbReference type="Google" id="ProtNLM"/>
    </source>
</evidence>
<accession>A0A8J3LZT6</accession>
<keyword evidence="1" id="KW-0472">Membrane</keyword>
<evidence type="ECO:0000256" key="1">
    <source>
        <dbReference type="SAM" id="Phobius"/>
    </source>
</evidence>
<comment type="caution">
    <text evidence="2">The sequence shown here is derived from an EMBL/GenBank/DDBJ whole genome shotgun (WGS) entry which is preliminary data.</text>
</comment>
<dbReference type="EMBL" id="BNAI01000002">
    <property type="protein sequence ID" value="GHF14337.1"/>
    <property type="molecule type" value="Genomic_DNA"/>
</dbReference>
<dbReference type="Proteomes" id="UP000617531">
    <property type="component" value="Unassembled WGS sequence"/>
</dbReference>
<reference evidence="2" key="1">
    <citation type="journal article" date="2014" name="Int. J. Syst. Evol. Microbiol.">
        <title>Complete genome sequence of Corynebacterium casei LMG S-19264T (=DSM 44701T), isolated from a smear-ripened cheese.</title>
        <authorList>
            <consortium name="US DOE Joint Genome Institute (JGI-PGF)"/>
            <person name="Walter F."/>
            <person name="Albersmeier A."/>
            <person name="Kalinowski J."/>
            <person name="Ruckert C."/>
        </authorList>
    </citation>
    <scope>NUCLEOTIDE SEQUENCE</scope>
    <source>
        <strain evidence="2">CGMCC 1.16548</strain>
    </source>
</reference>
<proteinExistence type="predicted"/>
<keyword evidence="1" id="KW-0812">Transmembrane</keyword>
<feature type="transmembrane region" description="Helical" evidence="1">
    <location>
        <begin position="176"/>
        <end position="200"/>
    </location>
</feature>
<evidence type="ECO:0000313" key="3">
    <source>
        <dbReference type="Proteomes" id="UP000617531"/>
    </source>
</evidence>
<gene>
    <name evidence="2" type="ORF">GCM10011600_14090</name>
</gene>
<keyword evidence="1" id="KW-1133">Transmembrane helix</keyword>
<sequence length="206" mass="22562">MTDAEIVRIVPRRSLMVSALISILVVLIPVSAVLYWFAIPRGQAAWVGLMQAIVVVAALALLWRQLTVDTVVADGELRGRGIFSPMVRVPLERIATVDIVPVYVGQSPETVPQLLVRDAEGQRLYRLRGTFWHEADLMRVAEALPVPVRIAPEPMSFPEFFAAYPGSAYWFENRPWLMAGLLAACIAAAIAVAVGVMVLLGMPIMA</sequence>
<name>A0A8J3LZT6_9MICO</name>
<protein>
    <recommendedName>
        <fullName evidence="4">PH domain-containing protein</fullName>
    </recommendedName>
</protein>
<feature type="transmembrane region" description="Helical" evidence="1">
    <location>
        <begin position="44"/>
        <end position="63"/>
    </location>
</feature>
<keyword evidence="3" id="KW-1185">Reference proteome</keyword>
<dbReference type="RefSeq" id="WP_191282760.1">
    <property type="nucleotide sequence ID" value="NZ_BNAI01000002.1"/>
</dbReference>
<feature type="transmembrane region" description="Helical" evidence="1">
    <location>
        <begin position="15"/>
        <end position="37"/>
    </location>
</feature>
<organism evidence="2 3">
    <name type="scientific">Pseudolysinimonas yzui</name>
    <dbReference type="NCBI Taxonomy" id="2708254"/>
    <lineage>
        <taxon>Bacteria</taxon>
        <taxon>Bacillati</taxon>
        <taxon>Actinomycetota</taxon>
        <taxon>Actinomycetes</taxon>
        <taxon>Micrococcales</taxon>
        <taxon>Microbacteriaceae</taxon>
        <taxon>Pseudolysinimonas</taxon>
    </lineage>
</organism>
<reference evidence="2" key="2">
    <citation type="submission" date="2020-09" db="EMBL/GenBank/DDBJ databases">
        <authorList>
            <person name="Sun Q."/>
            <person name="Zhou Y."/>
        </authorList>
    </citation>
    <scope>NUCLEOTIDE SEQUENCE</scope>
    <source>
        <strain evidence="2">CGMCC 1.16548</strain>
    </source>
</reference>
<evidence type="ECO:0000313" key="2">
    <source>
        <dbReference type="EMBL" id="GHF14337.1"/>
    </source>
</evidence>